<dbReference type="NCBIfam" id="NF004321">
    <property type="entry name" value="PRK05715.1-3"/>
    <property type="match status" value="1"/>
</dbReference>
<dbReference type="InterPro" id="IPR010226">
    <property type="entry name" value="NADH_quinone_OxRdtase_chainI"/>
</dbReference>
<feature type="transmembrane region" description="Helical" evidence="21">
    <location>
        <begin position="114"/>
        <end position="134"/>
    </location>
</feature>
<evidence type="ECO:0000256" key="13">
    <source>
        <dbReference type="ARBA" id="ARBA00022967"/>
    </source>
</evidence>
<organism evidence="23 24">
    <name type="scientific">Linnemannia gamsii</name>
    <dbReference type="NCBI Taxonomy" id="64522"/>
    <lineage>
        <taxon>Eukaryota</taxon>
        <taxon>Fungi</taxon>
        <taxon>Fungi incertae sedis</taxon>
        <taxon>Mucoromycota</taxon>
        <taxon>Mortierellomycotina</taxon>
        <taxon>Mortierellomycetes</taxon>
        <taxon>Mortierellales</taxon>
        <taxon>Mortierellaceae</taxon>
        <taxon>Linnemannia</taxon>
    </lineage>
</organism>
<feature type="transmembrane region" description="Helical" evidence="21">
    <location>
        <begin position="650"/>
        <end position="673"/>
    </location>
</feature>
<dbReference type="NCBIfam" id="NF005164">
    <property type="entry name" value="PRK06638.1-4"/>
    <property type="match status" value="1"/>
</dbReference>
<dbReference type="Pfam" id="PF00146">
    <property type="entry name" value="NADHdh"/>
    <property type="match status" value="1"/>
</dbReference>
<comment type="similarity">
    <text evidence="3">Belongs to the complex I subunit 4L family.</text>
</comment>
<keyword evidence="8" id="KW-0997">Cell inner membrane</keyword>
<name>A0A9P6RLG4_9FUNG</name>
<evidence type="ECO:0000256" key="1">
    <source>
        <dbReference type="ARBA" id="ARBA00003257"/>
    </source>
</evidence>
<evidence type="ECO:0000256" key="19">
    <source>
        <dbReference type="ARBA" id="ARBA00023136"/>
    </source>
</evidence>
<keyword evidence="13" id="KW-1278">Translocase</keyword>
<feature type="transmembrane region" description="Helical" evidence="21">
    <location>
        <begin position="12"/>
        <end position="33"/>
    </location>
</feature>
<feature type="transmembrane region" description="Helical" evidence="21">
    <location>
        <begin position="535"/>
        <end position="553"/>
    </location>
</feature>
<feature type="transmembrane region" description="Helical" evidence="21">
    <location>
        <begin position="155"/>
        <end position="173"/>
    </location>
</feature>
<dbReference type="InterPro" id="IPR001516">
    <property type="entry name" value="Proton_antipo_N"/>
</dbReference>
<feature type="transmembrane region" description="Helical" evidence="21">
    <location>
        <begin position="1670"/>
        <end position="1687"/>
    </location>
</feature>
<evidence type="ECO:0000256" key="12">
    <source>
        <dbReference type="ARBA" id="ARBA00022737"/>
    </source>
</evidence>
<feature type="transmembrane region" description="Helical" evidence="21">
    <location>
        <begin position="185"/>
        <end position="211"/>
    </location>
</feature>
<evidence type="ECO:0000256" key="6">
    <source>
        <dbReference type="ARBA" id="ARBA00022475"/>
    </source>
</evidence>
<feature type="transmembrane region" description="Helical" evidence="21">
    <location>
        <begin position="836"/>
        <end position="861"/>
    </location>
</feature>
<dbReference type="HAMAP" id="MF_01350">
    <property type="entry name" value="NDH1_NuoH"/>
    <property type="match status" value="1"/>
</dbReference>
<dbReference type="GO" id="GO:0042773">
    <property type="term" value="P:ATP synthesis coupled electron transport"/>
    <property type="evidence" value="ECO:0007669"/>
    <property type="project" value="InterPro"/>
</dbReference>
<dbReference type="NCBIfam" id="TIGR01974">
    <property type="entry name" value="NDH_I_L"/>
    <property type="match status" value="1"/>
</dbReference>
<evidence type="ECO:0000256" key="17">
    <source>
        <dbReference type="ARBA" id="ARBA00023027"/>
    </source>
</evidence>
<feature type="transmembrane region" description="Helical" evidence="21">
    <location>
        <begin position="1351"/>
        <end position="1370"/>
    </location>
</feature>
<dbReference type="InterPro" id="IPR017900">
    <property type="entry name" value="4Fe4S_Fe_S_CS"/>
</dbReference>
<dbReference type="Gene3D" id="3.30.70.20">
    <property type="match status" value="1"/>
</dbReference>
<feature type="transmembrane region" description="Helical" evidence="21">
    <location>
        <begin position="917"/>
        <end position="934"/>
    </location>
</feature>
<feature type="transmembrane region" description="Helical" evidence="21">
    <location>
        <begin position="760"/>
        <end position="784"/>
    </location>
</feature>
<dbReference type="InterPro" id="IPR001457">
    <property type="entry name" value="NADH_UbQ/plastoQ_OxRdtase_su6"/>
</dbReference>
<evidence type="ECO:0000256" key="5">
    <source>
        <dbReference type="ARBA" id="ARBA00022448"/>
    </source>
</evidence>
<dbReference type="GO" id="GO:0046872">
    <property type="term" value="F:metal ion binding"/>
    <property type="evidence" value="ECO:0007669"/>
    <property type="project" value="UniProtKB-KW"/>
</dbReference>
<feature type="region of interest" description="Disordered" evidence="20">
    <location>
        <begin position="1256"/>
        <end position="1277"/>
    </location>
</feature>
<feature type="transmembrane region" description="Helical" evidence="21">
    <location>
        <begin position="804"/>
        <end position="824"/>
    </location>
</feature>
<sequence>MQALGVAWPTLWLLIRILVVCVGLLLSVAYLILWERKLIGWMHVRLGPNRVGPLGLLQPIADVLKLLLKEVITPAKATHWLYILAPIMTVAPALAVWAVIPFQAQAVLANVNAGLLYAMAISSIGVYGVILAGWASNSKYAFLGAMRASAQMVSYEISMGLALVVVLMTAGSLNLSEIVHSQQRGIFAGLGINLLSWNWLPLLPIFGVYFISGIAETNRHPFDVVEGESEIVAGHMVDYSGMAFALFFLAEYINMIVIAALTATLFLGGWDAPLAVLSFIPGVIWLALKVFLLLSIFIWARATFPRYRYDQIMRLGWKIFIPVTLVWLVVVGFWIIALSGDVVLLRLLCQADLTDRIMLTAIKNFFKSFFLIELFRGMALTGRYAFARKITVQFPEEKTPLSPRFRGLHALRRYPNGEERCIACKLCEAVCPALAITIESELREDNTRRTTRYDIDLTKCIYCGLCEESCPVDSIVETQILEYHGEKRGDLYFTKDMLLAVGDRYEAQIAETKAADAPYLVSALRVITAPDPVQSALFLVLAFFNAAALWLLLHAEFLAILLVLVYVGAVMVLFLFVVMMLDLDLRRLRGDFKRFAPTAMIIGGVLITEMALILWRGYGGATAPAKHLPAAQAGAVSNTHALGKLIYTEYIFAFEIAGLLLLVAMIAAVALTLRHGKDRKRTDSTKQIRVRREDRLRIMTLTLAHYLVLAAILFAISIVGIFLNRRNLIVILMAIELMLLAVNTNFVAFSRYLGDAHGQVFVFFVLTVAAAEAAIGLAILVTLFRTFDTINVEDLDQLKATLDSNLLLAIPLAPLAGALLAGLFGKTIGRAGAHTVTIAGVALAFVLSALTLYAVIGGAGYNATVYEWMRLGTLKFEIGFLIDSLSALMMCVVSFVSLMVHVYTIGYMRDDPGYQRFFSYISLFTFAMLMLVMSNNFLQLFFGWEAVGVVSYLLIGFWYTKPTAIYANMKAFLVNRVGDFGFILGIGLLFAYAGSLNYGDVFAQREALAALTFPGTQWGLLSVACICLFIGAMGKSAQFPLHVWLPDSMEGPTPISALIHAATMVTAGIFMVARMSPVFELTDSALSFVLIIGAITTLLMGLLGLVQNDIKRVVAYSTLSQLGYMTVALGVSAYPVAIFHLMTHAFFKALLFLAAGSVIIGMHHEQDMRYMGGLRKAMPITWLTSLIGSLALIGTPFFSGFYSKDSIIEAVKYSTIAGSSFAYFAVMASVFVTALYSFRMIFLVFYGKRRFQHSPDHSHHSHHSQDHGHSSHAHTPHESPWVVTVPLMLLAIPSVISGALAIGPLLYGQFFEHGVAFEKVIYIGSNHLALQSMAAEYHGWTAMALHALTTLPVWLACAGVALAWLGYLRYPALPIAIKARFSWLYRLFENKYYLDKINQVVFAQGALFIGARFSQTGERKVIDAAVNGSARLVGWFASAMRSLQSGYIYHYAFAMIVGMLALLTLFVTIGAIGLPIAFGVLVLASSAYLKPALVRWLALLGAGLSFIVTLPLITHFDAHTAALQFVERANWIERFNVLYYLGIDGISLWFVVLTALITGANRRLGGVGGSDAEAWRIWFSALFAADRAGCEPSASADDDYLVAYRGTSGFVGEWMVILAAVRFNFWIGLLAAFTLILGAAYTLWMYKRVQFGAVANQQVAQLKDLSRREFSMLFVLAAFVLALGLWPKPLTEVMHTSVAKLLSHVAQSKLPS</sequence>
<dbReference type="GO" id="GO:0051539">
    <property type="term" value="F:4 iron, 4 sulfur cluster binding"/>
    <property type="evidence" value="ECO:0007669"/>
    <property type="project" value="UniProtKB-KW"/>
</dbReference>
<dbReference type="OrthoDB" id="2360560at2759"/>
<feature type="transmembrane region" description="Helical" evidence="21">
    <location>
        <begin position="1180"/>
        <end position="1201"/>
    </location>
</feature>
<dbReference type="PRINTS" id="PR01434">
    <property type="entry name" value="NADHDHGNASE5"/>
</dbReference>
<feature type="transmembrane region" description="Helical" evidence="21">
    <location>
        <begin position="881"/>
        <end position="905"/>
    </location>
</feature>
<dbReference type="Gene3D" id="1.20.5.2700">
    <property type="match status" value="1"/>
</dbReference>
<comment type="caution">
    <text evidence="23">The sequence shown here is derived from an EMBL/GenBank/DDBJ whole genome shotgun (WGS) entry which is preliminary data.</text>
</comment>
<evidence type="ECO:0000256" key="10">
    <source>
        <dbReference type="ARBA" id="ARBA00022719"/>
    </source>
</evidence>
<keyword evidence="11" id="KW-0479">Metal-binding</keyword>
<keyword evidence="6" id="KW-1003">Cell membrane</keyword>
<feature type="transmembrane region" description="Helical" evidence="21">
    <location>
        <begin position="319"/>
        <end position="337"/>
    </location>
</feature>
<dbReference type="InterPro" id="IPR003945">
    <property type="entry name" value="NU5C-like"/>
</dbReference>
<keyword evidence="24" id="KW-1185">Reference proteome</keyword>
<dbReference type="InterPro" id="IPR001750">
    <property type="entry name" value="ND/Mrp_TM"/>
</dbReference>
<keyword evidence="14 21" id="KW-1133">Transmembrane helix</keyword>
<dbReference type="InterPro" id="IPR039428">
    <property type="entry name" value="NUOK/Mnh_C1-like"/>
</dbReference>
<dbReference type="FunFam" id="3.30.70.3270:FF:000003">
    <property type="entry name" value="NADH-quinone oxidoreductase subunit I"/>
    <property type="match status" value="1"/>
</dbReference>
<dbReference type="EMBL" id="JAAAIN010000015">
    <property type="protein sequence ID" value="KAG0322953.1"/>
    <property type="molecule type" value="Genomic_DNA"/>
</dbReference>
<keyword evidence="16" id="KW-0411">Iron-sulfur</keyword>
<evidence type="ECO:0000313" key="23">
    <source>
        <dbReference type="EMBL" id="KAG0322953.1"/>
    </source>
</evidence>
<dbReference type="NCBIfam" id="NF004741">
    <property type="entry name" value="PRK06076.1-2"/>
    <property type="match status" value="1"/>
</dbReference>
<feature type="transmembrane region" description="Helical" evidence="21">
    <location>
        <begin position="1085"/>
        <end position="1106"/>
    </location>
</feature>
<proteinExistence type="inferred from homology"/>
<dbReference type="NCBIfam" id="NF004742">
    <property type="entry name" value="PRK06076.1-3"/>
    <property type="match status" value="1"/>
</dbReference>
<evidence type="ECO:0000256" key="3">
    <source>
        <dbReference type="ARBA" id="ARBA00010519"/>
    </source>
</evidence>
<feature type="transmembrane region" description="Helical" evidence="21">
    <location>
        <begin position="1137"/>
        <end position="1160"/>
    </location>
</feature>
<dbReference type="GO" id="GO:0008137">
    <property type="term" value="F:NADH dehydrogenase (ubiquinone) activity"/>
    <property type="evidence" value="ECO:0007669"/>
    <property type="project" value="UniProtKB-EC"/>
</dbReference>
<evidence type="ECO:0000256" key="11">
    <source>
        <dbReference type="ARBA" id="ARBA00022723"/>
    </source>
</evidence>
<dbReference type="Pfam" id="PF00361">
    <property type="entry name" value="Proton_antipo_M"/>
    <property type="match status" value="1"/>
</dbReference>
<dbReference type="InterPro" id="IPR001133">
    <property type="entry name" value="NADH_UbQ_OxRdtase_chain4L/K"/>
</dbReference>
<dbReference type="InterPro" id="IPR018086">
    <property type="entry name" value="NADH_UbQ_OxRdtase_su1_CS"/>
</dbReference>
<dbReference type="GO" id="GO:0048038">
    <property type="term" value="F:quinone binding"/>
    <property type="evidence" value="ECO:0007669"/>
    <property type="project" value="UniProtKB-KW"/>
</dbReference>
<keyword evidence="17" id="KW-0520">NAD</keyword>
<evidence type="ECO:0000256" key="20">
    <source>
        <dbReference type="SAM" id="MobiDB-lite"/>
    </source>
</evidence>
<protein>
    <recommendedName>
        <fullName evidence="4">NADH:ubiquinone reductase (H(+)-translocating)</fullName>
        <ecNumber evidence="4">7.1.1.2</ecNumber>
    </recommendedName>
</protein>
<dbReference type="PROSITE" id="PS00198">
    <property type="entry name" value="4FE4S_FER_1"/>
    <property type="match status" value="1"/>
</dbReference>
<dbReference type="InterPro" id="IPR018393">
    <property type="entry name" value="NADHpl_OxRdtase_5_subgr"/>
</dbReference>
<dbReference type="Gene3D" id="1.20.120.1200">
    <property type="entry name" value="NADH-ubiquinone/plastoquinone oxidoreductase chain 6, subunit NuoJ"/>
    <property type="match status" value="1"/>
</dbReference>
<dbReference type="PROSITE" id="PS00668">
    <property type="entry name" value="COMPLEX1_ND1_2"/>
    <property type="match status" value="1"/>
</dbReference>
<dbReference type="NCBIfam" id="NF004539">
    <property type="entry name" value="PRK05888.1-5"/>
    <property type="match status" value="1"/>
</dbReference>
<feature type="transmembrane region" description="Helical" evidence="21">
    <location>
        <begin position="1623"/>
        <end position="1644"/>
    </location>
</feature>
<evidence type="ECO:0000256" key="4">
    <source>
        <dbReference type="ARBA" id="ARBA00012944"/>
    </source>
</evidence>
<dbReference type="SUPFAM" id="SSF54862">
    <property type="entry name" value="4Fe-4S ferredoxins"/>
    <property type="match status" value="1"/>
</dbReference>
<dbReference type="NCBIfam" id="TIGR01971">
    <property type="entry name" value="NuoI"/>
    <property type="match status" value="1"/>
</dbReference>
<keyword evidence="15" id="KW-0408">Iron</keyword>
<dbReference type="Pfam" id="PF00499">
    <property type="entry name" value="Oxidored_q3"/>
    <property type="match status" value="1"/>
</dbReference>
<feature type="transmembrane region" description="Helical" evidence="21">
    <location>
        <begin position="1055"/>
        <end position="1073"/>
    </location>
</feature>
<feature type="transmembrane region" description="Helical" evidence="21">
    <location>
        <begin position="80"/>
        <end position="102"/>
    </location>
</feature>
<evidence type="ECO:0000313" key="24">
    <source>
        <dbReference type="Proteomes" id="UP000823405"/>
    </source>
</evidence>
<dbReference type="Pfam" id="PF00662">
    <property type="entry name" value="Proton_antipo_N"/>
    <property type="match status" value="1"/>
</dbReference>
<dbReference type="Proteomes" id="UP000823405">
    <property type="component" value="Unassembled WGS sequence"/>
</dbReference>
<feature type="compositionally biased region" description="Basic and acidic residues" evidence="20">
    <location>
        <begin position="1256"/>
        <end position="1269"/>
    </location>
</feature>
<feature type="transmembrane region" description="Helical" evidence="21">
    <location>
        <begin position="940"/>
        <end position="959"/>
    </location>
</feature>
<feature type="domain" description="4Fe-4S ferredoxin-type" evidence="22">
    <location>
        <begin position="411"/>
        <end position="441"/>
    </location>
</feature>
<feature type="transmembrane region" description="Helical" evidence="21">
    <location>
        <begin position="244"/>
        <end position="268"/>
    </location>
</feature>
<feature type="transmembrane region" description="Helical" evidence="21">
    <location>
        <begin position="1113"/>
        <end position="1131"/>
    </location>
</feature>
<dbReference type="PANTHER" id="PTHR42829">
    <property type="entry name" value="NADH-UBIQUINONE OXIDOREDUCTASE CHAIN 5"/>
    <property type="match status" value="1"/>
</dbReference>
<feature type="transmembrane region" description="Helical" evidence="21">
    <location>
        <begin position="1451"/>
        <end position="1484"/>
    </location>
</feature>
<keyword evidence="9 21" id="KW-0812">Transmembrane</keyword>
<dbReference type="HAMAP" id="MF_01351">
    <property type="entry name" value="NDH1_NuoI"/>
    <property type="match status" value="1"/>
</dbReference>
<feature type="transmembrane region" description="Helical" evidence="21">
    <location>
        <begin position="357"/>
        <end position="375"/>
    </location>
</feature>
<feature type="domain" description="4Fe-4S ferredoxin-type" evidence="22">
    <location>
        <begin position="451"/>
        <end position="480"/>
    </location>
</feature>
<dbReference type="EC" id="7.1.1.2" evidence="4"/>
<dbReference type="GO" id="GO:0015990">
    <property type="term" value="P:electron transport coupled proton transport"/>
    <property type="evidence" value="ECO:0007669"/>
    <property type="project" value="TreeGrafter"/>
</dbReference>
<dbReference type="PROSITE" id="PS51379">
    <property type="entry name" value="4FE4S_FER_2"/>
    <property type="match status" value="2"/>
</dbReference>
<evidence type="ECO:0000256" key="15">
    <source>
        <dbReference type="ARBA" id="ARBA00023004"/>
    </source>
</evidence>
<accession>A0A9P6RLG4</accession>
<evidence type="ECO:0000256" key="18">
    <source>
        <dbReference type="ARBA" id="ARBA00023075"/>
    </source>
</evidence>
<keyword evidence="7" id="KW-0004">4Fe-4S</keyword>
<evidence type="ECO:0000256" key="9">
    <source>
        <dbReference type="ARBA" id="ARBA00022692"/>
    </source>
</evidence>
<feature type="transmembrane region" description="Helical" evidence="21">
    <location>
        <begin position="595"/>
        <end position="615"/>
    </location>
</feature>
<dbReference type="FunFam" id="1.10.287.3510:FF:000001">
    <property type="entry name" value="NADH-quinone oxidoreductase subunit K"/>
    <property type="match status" value="1"/>
</dbReference>
<reference evidence="23" key="1">
    <citation type="journal article" date="2020" name="Fungal Divers.">
        <title>Resolving the Mortierellaceae phylogeny through synthesis of multi-gene phylogenetics and phylogenomics.</title>
        <authorList>
            <person name="Vandepol N."/>
            <person name="Liber J."/>
            <person name="Desiro A."/>
            <person name="Na H."/>
            <person name="Kennedy M."/>
            <person name="Barry K."/>
            <person name="Grigoriev I.V."/>
            <person name="Miller A.N."/>
            <person name="O'Donnell K."/>
            <person name="Stajich J.E."/>
            <person name="Bonito G."/>
        </authorList>
    </citation>
    <scope>NUCLEOTIDE SEQUENCE</scope>
    <source>
        <strain evidence="23">NVP60</strain>
    </source>
</reference>
<feature type="transmembrane region" description="Helical" evidence="21">
    <location>
        <begin position="1281"/>
        <end position="1307"/>
    </location>
</feature>
<evidence type="ECO:0000256" key="7">
    <source>
        <dbReference type="ARBA" id="ARBA00022485"/>
    </source>
</evidence>
<feature type="transmembrane region" description="Helical" evidence="21">
    <location>
        <begin position="1537"/>
        <end position="1557"/>
    </location>
</feature>
<dbReference type="Pfam" id="PF12838">
    <property type="entry name" value="Fer4_7"/>
    <property type="match status" value="1"/>
</dbReference>
<feature type="transmembrane region" description="Helical" evidence="21">
    <location>
        <begin position="1221"/>
        <end position="1246"/>
    </location>
</feature>
<keyword evidence="10" id="KW-0874">Quinone</keyword>
<dbReference type="InterPro" id="IPR017896">
    <property type="entry name" value="4Fe4S_Fe-S-bd"/>
</dbReference>
<dbReference type="NCBIfam" id="NF005141">
    <property type="entry name" value="PRK06590.1"/>
    <property type="match status" value="1"/>
</dbReference>
<dbReference type="Gene3D" id="1.10.287.3510">
    <property type="match status" value="1"/>
</dbReference>
<dbReference type="GO" id="GO:0016020">
    <property type="term" value="C:membrane"/>
    <property type="evidence" value="ECO:0007669"/>
    <property type="project" value="UniProtKB-SubCell"/>
</dbReference>
<comment type="function">
    <text evidence="1">Core subunit of the mitochondrial membrane respiratory chain NADH dehydrogenase (Complex I) that is believed to belong to the minimal assembly required for catalysis. Complex I functions in the transfer of electrons from NADH to the respiratory chain. The immediate electron acceptor for the enzyme is believed to be ubiquinone.</text>
</comment>
<evidence type="ECO:0000256" key="14">
    <source>
        <dbReference type="ARBA" id="ARBA00022989"/>
    </source>
</evidence>
<evidence type="ECO:0000256" key="2">
    <source>
        <dbReference type="ARBA" id="ARBA00004141"/>
    </source>
</evidence>
<gene>
    <name evidence="23" type="ORF">BGZ97_002296</name>
</gene>
<keyword evidence="12" id="KW-0677">Repeat</keyword>
<keyword evidence="5" id="KW-0813">Transport</keyword>
<feature type="transmembrane region" description="Helical" evidence="21">
    <location>
        <begin position="274"/>
        <end position="299"/>
    </location>
</feature>
<dbReference type="HAMAP" id="MF_01456">
    <property type="entry name" value="NDH1_NuoK"/>
    <property type="match status" value="1"/>
</dbReference>
<feature type="transmembrane region" description="Helical" evidence="21">
    <location>
        <begin position="980"/>
        <end position="998"/>
    </location>
</feature>
<dbReference type="Pfam" id="PF00420">
    <property type="entry name" value="Oxidored_q2"/>
    <property type="match status" value="1"/>
</dbReference>
<feature type="transmembrane region" description="Helical" evidence="21">
    <location>
        <begin position="1496"/>
        <end position="1516"/>
    </location>
</feature>
<keyword evidence="19 21" id="KW-0472">Membrane</keyword>
<evidence type="ECO:0000256" key="8">
    <source>
        <dbReference type="ARBA" id="ARBA00022519"/>
    </source>
</evidence>
<feature type="transmembrane region" description="Helical" evidence="21">
    <location>
        <begin position="698"/>
        <end position="722"/>
    </location>
</feature>
<evidence type="ECO:0000259" key="22">
    <source>
        <dbReference type="PROSITE" id="PS51379"/>
    </source>
</evidence>
<dbReference type="InterPro" id="IPR042106">
    <property type="entry name" value="Nuo/plastoQ_OxRdtase_6_NuoJ"/>
</dbReference>
<feature type="transmembrane region" description="Helical" evidence="21">
    <location>
        <begin position="559"/>
        <end position="583"/>
    </location>
</feature>
<dbReference type="GO" id="GO:0003954">
    <property type="term" value="F:NADH dehydrogenase activity"/>
    <property type="evidence" value="ECO:0007669"/>
    <property type="project" value="TreeGrafter"/>
</dbReference>
<feature type="transmembrane region" description="Helical" evidence="21">
    <location>
        <begin position="728"/>
        <end position="748"/>
    </location>
</feature>
<dbReference type="PANTHER" id="PTHR42829:SF2">
    <property type="entry name" value="NADH-UBIQUINONE OXIDOREDUCTASE CHAIN 5"/>
    <property type="match status" value="1"/>
</dbReference>
<dbReference type="NCBIfam" id="NF004323">
    <property type="entry name" value="PRK05715.1-5"/>
    <property type="match status" value="1"/>
</dbReference>
<evidence type="ECO:0000256" key="21">
    <source>
        <dbReference type="SAM" id="Phobius"/>
    </source>
</evidence>
<dbReference type="NCBIfam" id="NF004320">
    <property type="entry name" value="PRK05715.1-2"/>
    <property type="match status" value="1"/>
</dbReference>
<dbReference type="InterPro" id="IPR001694">
    <property type="entry name" value="NADH_UbQ_OxRdtase_su1/FPO"/>
</dbReference>
<dbReference type="NCBIfam" id="NF004538">
    <property type="entry name" value="PRK05888.1-4"/>
    <property type="match status" value="1"/>
</dbReference>
<comment type="subcellular location">
    <subcellularLocation>
        <location evidence="2">Membrane</location>
        <topology evidence="2">Multi-pass membrane protein</topology>
    </subcellularLocation>
</comment>
<keyword evidence="18" id="KW-0830">Ubiquinone</keyword>
<evidence type="ECO:0000256" key="16">
    <source>
        <dbReference type="ARBA" id="ARBA00023014"/>
    </source>
</evidence>
<feature type="transmembrane region" description="Helical" evidence="21">
    <location>
        <begin position="1018"/>
        <end position="1034"/>
    </location>
</feature>